<dbReference type="EMBL" id="BJWJ01000047">
    <property type="protein sequence ID" value="GEM05729.1"/>
    <property type="molecule type" value="Genomic_DNA"/>
</dbReference>
<dbReference type="InterPro" id="IPR018490">
    <property type="entry name" value="cNMP-bd_dom_sf"/>
</dbReference>
<evidence type="ECO:0000259" key="2">
    <source>
        <dbReference type="PROSITE" id="PS50042"/>
    </source>
</evidence>
<keyword evidence="6" id="KW-1185">Reference proteome</keyword>
<evidence type="ECO:0000256" key="1">
    <source>
        <dbReference type="ARBA" id="ARBA00023159"/>
    </source>
</evidence>
<keyword evidence="1" id="KW-0010">Activator</keyword>
<dbReference type="Proteomes" id="UP000321773">
    <property type="component" value="Unassembled WGS sequence"/>
</dbReference>
<protein>
    <submittedName>
        <fullName evidence="3">Cyclic nucleotide-binding protein</fullName>
    </submittedName>
    <submittedName>
        <fullName evidence="4">cAMP-binding domain of CRP or a regulatory subunit of cAMP-dependent protein kinases</fullName>
    </submittedName>
</protein>
<keyword evidence="4" id="KW-0418">Kinase</keyword>
<evidence type="ECO:0000313" key="3">
    <source>
        <dbReference type="EMBL" id="GEM05729.1"/>
    </source>
</evidence>
<accession>A0A1I6V034</accession>
<dbReference type="CDD" id="cd00038">
    <property type="entry name" value="CAP_ED"/>
    <property type="match status" value="1"/>
</dbReference>
<gene>
    <name evidence="3" type="ORF">HMI01_27170</name>
    <name evidence="4" type="ORF">SAMN05421668_1387</name>
</gene>
<evidence type="ECO:0000313" key="6">
    <source>
        <dbReference type="Proteomes" id="UP000321773"/>
    </source>
</evidence>
<dbReference type="RefSeq" id="WP_089855585.1">
    <property type="nucleotide sequence ID" value="NZ_BJWJ01000047.1"/>
</dbReference>
<dbReference type="SUPFAM" id="SSF51206">
    <property type="entry name" value="cAMP-binding domain-like"/>
    <property type="match status" value="1"/>
</dbReference>
<organism evidence="4 5">
    <name type="scientific">Halolactibacillus miurensis</name>
    <dbReference type="NCBI Taxonomy" id="306541"/>
    <lineage>
        <taxon>Bacteria</taxon>
        <taxon>Bacillati</taxon>
        <taxon>Bacillota</taxon>
        <taxon>Bacilli</taxon>
        <taxon>Bacillales</taxon>
        <taxon>Bacillaceae</taxon>
        <taxon>Halolactibacillus</taxon>
    </lineage>
</organism>
<dbReference type="PROSITE" id="PS50042">
    <property type="entry name" value="CNMP_BINDING_3"/>
    <property type="match status" value="1"/>
</dbReference>
<dbReference type="Proteomes" id="UP000199139">
    <property type="component" value="Unassembled WGS sequence"/>
</dbReference>
<dbReference type="AlphaFoldDB" id="A0A1I6V034"/>
<reference evidence="4 5" key="1">
    <citation type="submission" date="2016-10" db="EMBL/GenBank/DDBJ databases">
        <authorList>
            <person name="de Groot N.N."/>
        </authorList>
    </citation>
    <scope>NUCLEOTIDE SEQUENCE [LARGE SCALE GENOMIC DNA]</scope>
    <source>
        <strain evidence="4 5">DSM 17074</strain>
    </source>
</reference>
<dbReference type="OrthoDB" id="9798104at2"/>
<name>A0A1I6V034_9BACI</name>
<dbReference type="InterPro" id="IPR014710">
    <property type="entry name" value="RmlC-like_jellyroll"/>
</dbReference>
<dbReference type="GO" id="GO:0016301">
    <property type="term" value="F:kinase activity"/>
    <property type="evidence" value="ECO:0007669"/>
    <property type="project" value="UniProtKB-KW"/>
</dbReference>
<dbReference type="Gene3D" id="2.60.120.10">
    <property type="entry name" value="Jelly Rolls"/>
    <property type="match status" value="1"/>
</dbReference>
<dbReference type="EMBL" id="FPAI01000038">
    <property type="protein sequence ID" value="SFT06957.1"/>
    <property type="molecule type" value="Genomic_DNA"/>
</dbReference>
<dbReference type="InterPro" id="IPR000595">
    <property type="entry name" value="cNMP-bd_dom"/>
</dbReference>
<evidence type="ECO:0000313" key="4">
    <source>
        <dbReference type="EMBL" id="SFT06957.1"/>
    </source>
</evidence>
<sequence>MKHLLIEYMKQFTDHSDAELSDMIKDIPVNQFKKGDLLLSQGDTPEQCYFILKGCIRQYAVDEHGNEHTSNFYTENQSVTIFNQHRHDKASPYALECLEDTVVIGGDLATEQTAYDEHPELESMTRKMIEQDFGTMRADFSSFLSSTPEERYQALVRNRPELLTRVPQYQLASYLGVKPESLSRIKKRLEKEATTLDD</sequence>
<evidence type="ECO:0000313" key="5">
    <source>
        <dbReference type="Proteomes" id="UP000199139"/>
    </source>
</evidence>
<proteinExistence type="predicted"/>
<reference evidence="3 6" key="2">
    <citation type="submission" date="2019-07" db="EMBL/GenBank/DDBJ databases">
        <title>Whole genome shotgun sequence of Halolactibacillus miurensis NBRC 100873.</title>
        <authorList>
            <person name="Hosoyama A."/>
            <person name="Uohara A."/>
            <person name="Ohji S."/>
            <person name="Ichikawa N."/>
        </authorList>
    </citation>
    <scope>NUCLEOTIDE SEQUENCE [LARGE SCALE GENOMIC DNA]</scope>
    <source>
        <strain evidence="3 6">NBRC 100873</strain>
    </source>
</reference>
<dbReference type="STRING" id="306541.SAMN05421668_1387"/>
<dbReference type="SMART" id="SM00100">
    <property type="entry name" value="cNMP"/>
    <property type="match status" value="1"/>
</dbReference>
<dbReference type="Pfam" id="PF00027">
    <property type="entry name" value="cNMP_binding"/>
    <property type="match status" value="1"/>
</dbReference>
<keyword evidence="4" id="KW-0808">Transferase</keyword>
<feature type="domain" description="Cyclic nucleotide-binding" evidence="2">
    <location>
        <begin position="11"/>
        <end position="57"/>
    </location>
</feature>